<keyword evidence="1" id="KW-0812">Transmembrane</keyword>
<feature type="transmembrane region" description="Helical" evidence="1">
    <location>
        <begin position="244"/>
        <end position="265"/>
    </location>
</feature>
<evidence type="ECO:0000256" key="1">
    <source>
        <dbReference type="SAM" id="Phobius"/>
    </source>
</evidence>
<sequence>MAMINLYSLLKVSLSASDDEIRCALKRAADEQILDWERWQTCRKVLLNPDLRAKYNAKLLTENPQLRQEIIPGLLEPVETKVGKSEEYRLFNENEYRPKYSFTIKIPFLALKRKLTPMFNPDTGEFKIAYTGLSITPFFMGFLTPLLVKDVRGSLYWFIWCVIISFLGVQLNFPRLGTLLFIALMCFCYCNQYTKHLLKQGFKFCGTSEQNYRAARILKMELNSANTVSDVKVTQIKNGILDNLVRLFIFFPIAIVCLYLIRIVYSVLTEVFINLSLIFISAK</sequence>
<protein>
    <submittedName>
        <fullName evidence="2">Uncharacterized protein</fullName>
    </submittedName>
</protein>
<keyword evidence="1" id="KW-1133">Transmembrane helix</keyword>
<feature type="transmembrane region" description="Helical" evidence="1">
    <location>
        <begin position="155"/>
        <end position="171"/>
    </location>
</feature>
<feature type="transmembrane region" description="Helical" evidence="1">
    <location>
        <begin position="177"/>
        <end position="194"/>
    </location>
</feature>
<organism evidence="2 3">
    <name type="scientific">Snodgrassella alvi</name>
    <dbReference type="NCBI Taxonomy" id="1196083"/>
    <lineage>
        <taxon>Bacteria</taxon>
        <taxon>Pseudomonadati</taxon>
        <taxon>Pseudomonadota</taxon>
        <taxon>Betaproteobacteria</taxon>
        <taxon>Neisseriales</taxon>
        <taxon>Neisseriaceae</taxon>
        <taxon>Snodgrassella</taxon>
    </lineage>
</organism>
<proteinExistence type="predicted"/>
<dbReference type="RefSeq" id="WP_100113638.1">
    <property type="nucleotide sequence ID" value="NZ_MDVB01000065.1"/>
</dbReference>
<accession>A0A2N9WTU1</accession>
<gene>
    <name evidence="2" type="ORF">BGI32_06250</name>
</gene>
<name>A0A2N9WTU1_9NEIS</name>
<evidence type="ECO:0000313" key="3">
    <source>
        <dbReference type="Proteomes" id="UP000231293"/>
    </source>
</evidence>
<comment type="caution">
    <text evidence="2">The sequence shown here is derived from an EMBL/GenBank/DDBJ whole genome shotgun (WGS) entry which is preliminary data.</text>
</comment>
<reference evidence="2 3" key="1">
    <citation type="journal article" date="2017" name="MBio">
        <title>Type VI secretion-mediated competition in the bee gut microbiome.</title>
        <authorList>
            <person name="Steele M.I."/>
            <person name="Kwong W.K."/>
            <person name="Powell J.E."/>
            <person name="Whiteley M."/>
            <person name="Moran N.A."/>
        </authorList>
    </citation>
    <scope>NUCLEOTIDE SEQUENCE [LARGE SCALE GENOMIC DNA]</scope>
    <source>
        <strain evidence="2 3">App2-2</strain>
    </source>
</reference>
<dbReference type="AlphaFoldDB" id="A0A2N9WTU1"/>
<keyword evidence="1" id="KW-0472">Membrane</keyword>
<evidence type="ECO:0000313" key="2">
    <source>
        <dbReference type="EMBL" id="PIT15096.1"/>
    </source>
</evidence>
<dbReference type="Proteomes" id="UP000231293">
    <property type="component" value="Unassembled WGS sequence"/>
</dbReference>
<feature type="transmembrane region" description="Helical" evidence="1">
    <location>
        <begin position="128"/>
        <end position="148"/>
    </location>
</feature>
<dbReference type="EMBL" id="MDVB01000065">
    <property type="protein sequence ID" value="PIT15096.1"/>
    <property type="molecule type" value="Genomic_DNA"/>
</dbReference>